<organism evidence="6 7">
    <name type="scientific">Brevibacillus ruminantium</name>
    <dbReference type="NCBI Taxonomy" id="2950604"/>
    <lineage>
        <taxon>Bacteria</taxon>
        <taxon>Bacillati</taxon>
        <taxon>Bacillota</taxon>
        <taxon>Bacilli</taxon>
        <taxon>Bacillales</taxon>
        <taxon>Paenibacillaceae</taxon>
        <taxon>Brevibacillus</taxon>
    </lineage>
</organism>
<accession>A0ABY4WLT6</accession>
<dbReference type="Pfam" id="PF13407">
    <property type="entry name" value="Peripla_BP_4"/>
    <property type="match status" value="1"/>
</dbReference>
<keyword evidence="3 4" id="KW-0732">Signal</keyword>
<evidence type="ECO:0000256" key="2">
    <source>
        <dbReference type="ARBA" id="ARBA00007639"/>
    </source>
</evidence>
<evidence type="ECO:0000256" key="4">
    <source>
        <dbReference type="SAM" id="SignalP"/>
    </source>
</evidence>
<dbReference type="RefSeq" id="WP_251874918.1">
    <property type="nucleotide sequence ID" value="NZ_CP098755.1"/>
</dbReference>
<evidence type="ECO:0000313" key="7">
    <source>
        <dbReference type="Proteomes" id="UP001056500"/>
    </source>
</evidence>
<dbReference type="SUPFAM" id="SSF53822">
    <property type="entry name" value="Periplasmic binding protein-like I"/>
    <property type="match status" value="1"/>
</dbReference>
<sequence length="331" mass="35174">MRKKIWKAIFSSLVLLSLVACGEQPGSPEGSSTQQQPQTGPGEQKPKIYVVLKSLNSEYFQFIQAGAKAAFHDFNVDGTIMAPSNQTQVMEQVNMIEDLLNKNPDGLVLTPSQPVAVVSALAKYKAKDIPVVLLDSDVDWEDKTTFIGNDDALSGQKAGETLAAKLSRGDKVAILEGISGTPTSAKRVQGAREALENAGMIVAASEAANWDRVEAVSVMENVLQAHPDIKGVVAANDEMALGAIRASEAKGKEIAVIGMDGIIEAIESIQKGSMDASIAVKTYDMGYKGVENAVKAIRKETVPKQIVTEIDVITPENAEAKLAQAKGLLGK</sequence>
<comment type="subcellular location">
    <subcellularLocation>
        <location evidence="1">Cell envelope</location>
    </subcellularLocation>
</comment>
<dbReference type="Gene3D" id="3.40.50.2300">
    <property type="match status" value="2"/>
</dbReference>
<feature type="chain" id="PRO_5045778942" evidence="4">
    <location>
        <begin position="23"/>
        <end position="331"/>
    </location>
</feature>
<feature type="domain" description="Periplasmic binding protein" evidence="5">
    <location>
        <begin position="48"/>
        <end position="300"/>
    </location>
</feature>
<evidence type="ECO:0000256" key="3">
    <source>
        <dbReference type="ARBA" id="ARBA00022729"/>
    </source>
</evidence>
<name>A0ABY4WLT6_9BACL</name>
<dbReference type="PANTHER" id="PTHR46847:SF1">
    <property type="entry name" value="D-ALLOSE-BINDING PERIPLASMIC PROTEIN-RELATED"/>
    <property type="match status" value="1"/>
</dbReference>
<dbReference type="PROSITE" id="PS51257">
    <property type="entry name" value="PROKAR_LIPOPROTEIN"/>
    <property type="match status" value="1"/>
</dbReference>
<dbReference type="Proteomes" id="UP001056500">
    <property type="component" value="Chromosome"/>
</dbReference>
<reference evidence="6" key="1">
    <citation type="submission" date="2022-06" db="EMBL/GenBank/DDBJ databases">
        <title>Genome sequencing of Brevibacillus sp. BB3-R1.</title>
        <authorList>
            <person name="Heo J."/>
            <person name="Lee D."/>
            <person name="Won M."/>
            <person name="Han B.-H."/>
            <person name="Hong S.-B."/>
            <person name="Kwon S.-W."/>
        </authorList>
    </citation>
    <scope>NUCLEOTIDE SEQUENCE</scope>
    <source>
        <strain evidence="6">BB3-R1</strain>
    </source>
</reference>
<dbReference type="PANTHER" id="PTHR46847">
    <property type="entry name" value="D-ALLOSE-BINDING PERIPLASMIC PROTEIN-RELATED"/>
    <property type="match status" value="1"/>
</dbReference>
<proteinExistence type="inferred from homology"/>
<comment type="similarity">
    <text evidence="2">Belongs to the bacterial solute-binding protein 2 family.</text>
</comment>
<keyword evidence="7" id="KW-1185">Reference proteome</keyword>
<evidence type="ECO:0000313" key="6">
    <source>
        <dbReference type="EMBL" id="USG67824.1"/>
    </source>
</evidence>
<feature type="signal peptide" evidence="4">
    <location>
        <begin position="1"/>
        <end position="22"/>
    </location>
</feature>
<evidence type="ECO:0000256" key="1">
    <source>
        <dbReference type="ARBA" id="ARBA00004196"/>
    </source>
</evidence>
<dbReference type="CDD" id="cd01536">
    <property type="entry name" value="PBP1_ABC_sugar_binding-like"/>
    <property type="match status" value="1"/>
</dbReference>
<evidence type="ECO:0000259" key="5">
    <source>
        <dbReference type="Pfam" id="PF13407"/>
    </source>
</evidence>
<dbReference type="EMBL" id="CP098755">
    <property type="protein sequence ID" value="USG67824.1"/>
    <property type="molecule type" value="Genomic_DNA"/>
</dbReference>
<protein>
    <submittedName>
        <fullName evidence="6">Sugar ABC transporter substrate-binding protein</fullName>
    </submittedName>
</protein>
<gene>
    <name evidence="6" type="ORF">NDK47_11325</name>
</gene>
<dbReference type="InterPro" id="IPR025997">
    <property type="entry name" value="SBP_2_dom"/>
</dbReference>
<dbReference type="InterPro" id="IPR028082">
    <property type="entry name" value="Peripla_BP_I"/>
</dbReference>